<evidence type="ECO:0000313" key="4">
    <source>
        <dbReference type="EMBL" id="RGL16264.1"/>
    </source>
</evidence>
<dbReference type="PANTHER" id="PTHR32387:SF0">
    <property type="entry name" value="PROTEIN NO VEIN"/>
    <property type="match status" value="1"/>
</dbReference>
<dbReference type="Gene3D" id="3.30.565.10">
    <property type="entry name" value="Histidine kinase-like ATPase, C-terminal domain"/>
    <property type="match status" value="1"/>
</dbReference>
<feature type="coiled-coil region" evidence="1">
    <location>
        <begin position="1374"/>
        <end position="1408"/>
    </location>
</feature>
<protein>
    <recommendedName>
        <fullName evidence="3">Sacsin/Nov domain-containing protein</fullName>
    </recommendedName>
</protein>
<dbReference type="NCBIfam" id="NF047352">
    <property type="entry name" value="P_loop_sacsin"/>
    <property type="match status" value="1"/>
</dbReference>
<feature type="domain" description="Sacsin/Nov" evidence="3">
    <location>
        <begin position="166"/>
        <end position="274"/>
    </location>
</feature>
<evidence type="ECO:0000256" key="1">
    <source>
        <dbReference type="SAM" id="Coils"/>
    </source>
</evidence>
<gene>
    <name evidence="4" type="ORF">DXC80_03580</name>
</gene>
<dbReference type="SUPFAM" id="SSF55874">
    <property type="entry name" value="ATPase domain of HSP90 chaperone/DNA topoisomerase II/histidine kinase"/>
    <property type="match status" value="1"/>
</dbReference>
<proteinExistence type="predicted"/>
<reference evidence="4 5" key="1">
    <citation type="submission" date="2018-08" db="EMBL/GenBank/DDBJ databases">
        <title>A genome reference for cultivated species of the human gut microbiota.</title>
        <authorList>
            <person name="Zou Y."/>
            <person name="Xue W."/>
            <person name="Luo G."/>
        </authorList>
    </citation>
    <scope>NUCLEOTIDE SEQUENCE [LARGE SCALE GENOMIC DNA]</scope>
    <source>
        <strain evidence="4 5">TF08-13</strain>
    </source>
</reference>
<accession>A0A3E4R8R5</accession>
<dbReference type="PANTHER" id="PTHR32387">
    <property type="entry name" value="WU:FJ29H11"/>
    <property type="match status" value="1"/>
</dbReference>
<comment type="caution">
    <text evidence="4">The sequence shown here is derived from an EMBL/GenBank/DDBJ whole genome shotgun (WGS) entry which is preliminary data.</text>
</comment>
<dbReference type="InterPro" id="IPR058210">
    <property type="entry name" value="SACS/Nov_dom"/>
</dbReference>
<feature type="region of interest" description="Disordered" evidence="2">
    <location>
        <begin position="1409"/>
        <end position="1448"/>
    </location>
</feature>
<dbReference type="Pfam" id="PF25794">
    <property type="entry name" value="SACS"/>
    <property type="match status" value="1"/>
</dbReference>
<evidence type="ECO:0000313" key="5">
    <source>
        <dbReference type="Proteomes" id="UP000260795"/>
    </source>
</evidence>
<dbReference type="RefSeq" id="WP_117680659.1">
    <property type="nucleotide sequence ID" value="NZ_QSRK01000004.1"/>
</dbReference>
<sequence>MAKKININTRSDNEWKELLARYWKIETISLESPFKVIAKFVKSPKRDVNNREYGYFEDVRNLDGDLLYYPMNMGKVRIFCPYKESFDNGEYWLVNVKLDAYIRREKHSNPFLLTLGDTIVGKPKLQLVDKLNKERLIHDIFTETGSTPRDAKNISNALHAIMGDLYTETERFVFELLQNADDQPKEGSLVYVNLKTLNETLLFLHSGKPFSEADVESISSIGDSTKKKDSEKTGYKGIGFKSVFSDAETVFINSGNFSFAFDKHSPVYSDTDNMDEIPWQIKPIWEEKYRLPKEVQNELQYFTSPVSIALQVGEEHVNNYNRIIPNLLSEPRFALFLRNIGCIKYSNEGGDVIEIKKEINDNVIIISSNDLEEKWVIQDYVIPIPPETSSEMQNEKLIPAKLKEATKTKITFAAKIKDGEIVPLENSVLFTYLPTKVGNFNFPFLVNADFLTTASRESIHFKNVWNRFLFSKIGELLVEWTETLTQFSNPLCMLPNIQNDEENILTSDFHKAYTKALSEKAFIKGHTGEILSLSQIMIDRSGLSSIIGNELFCEIVNDQKALPCDEKDADILYRLLESKVCEVDKYTPSNVLAKLIANTKFIAWFLAANEEKKSELYAWFVEKETDTRIPNIQSVIENLPIYNFGGKYLSKAEVILDTNKIVMRSGVESIRSVFEECGFECSVDMDSLPIAKFFTSHIISSTFDSIFNSLLQSPNFVSWLSNGTRCSHETLVNWLDEQYKPTLKAKFEGFVASLPLFHFSDKSMKLEDVESDKTRLIIDDNLESHKQLLSRIGFSCSANIDNSVFAKYIVKPKGVTVFENICERIQNVLKENLKSLSPNDKLEIFNILKSLDGVGDSKLSGLILFTNSINVYGKALKEMTSFDACLPDWLKEYEIHSSECFLDLQSYLVSKDRIFGDIVEPKIDSILNQTTLKDIYLQFKDSWTLRFTKEIIDDKGVTEATLDLVEQQNSESKRYFLQKVLKLELDVNRIYSASDFVYRLLTIAFEVYNSDELRLFASKIYIGERTLSSFTVSDDVEMAYHEGKVMHLSLSSILPDYQDSGMINKVKNSLSAFSTTDLECLLSLMPMSTKAIHEKIDTSNGYTAVQYLFELYRTRKLHNYYNGYVPNVDIVKAHENWVFDLFDTLYSQSVELYNDCFGYRLSPYFTNKYLSNDYILDKETILPSIEKWADTEEKRSYLVELGARTERGKLIQLRKSIIENNSITPAEVEAQKDYISETIELFNAKGLLPFKDETQIEAMLLFKPYYRYLSIVVNDSILKEASIEYDMQEYHSWKNDDSVSVYLYEDSMPKMLIKTDSDNLLICRFNEDDYYYNSSAKILYINKNNEPRDILYSVVSDSRVPFTARDWQQLFYDNLVTKDEVESKQKEINELKDQLEQYKMRFGELVSSTTLEEEPVQKTPSDEPEEGNIKDSPTAHIEGNSGSASKRDQYAAQLEAQQFLMQQRPDWSYPDGYGECDEQGRPMCFSTFTVKNEKAEYMPIVLKSYKSTGEPFKINPEEWESVAIDSAKLLVYTKLNSQLVIVEIPQEDLVKNQPNMTISFSTENLNSKEHEDRLSKFAETLHYFKELTFDFTCFHVSPNAIRVKDIFSKNGGVAVSATTDDL</sequence>
<dbReference type="EMBL" id="QSRK01000004">
    <property type="protein sequence ID" value="RGL16264.1"/>
    <property type="molecule type" value="Genomic_DNA"/>
</dbReference>
<name>A0A3E4R8R5_BACUN</name>
<dbReference type="InterPro" id="IPR036890">
    <property type="entry name" value="HATPase_C_sf"/>
</dbReference>
<dbReference type="InterPro" id="IPR052957">
    <property type="entry name" value="Auxin_embryo_med"/>
</dbReference>
<evidence type="ECO:0000256" key="2">
    <source>
        <dbReference type="SAM" id="MobiDB-lite"/>
    </source>
</evidence>
<organism evidence="4 5">
    <name type="scientific">Bacteroides uniformis</name>
    <dbReference type="NCBI Taxonomy" id="820"/>
    <lineage>
        <taxon>Bacteria</taxon>
        <taxon>Pseudomonadati</taxon>
        <taxon>Bacteroidota</taxon>
        <taxon>Bacteroidia</taxon>
        <taxon>Bacteroidales</taxon>
        <taxon>Bacteroidaceae</taxon>
        <taxon>Bacteroides</taxon>
    </lineage>
</organism>
<evidence type="ECO:0000259" key="3">
    <source>
        <dbReference type="Pfam" id="PF25794"/>
    </source>
</evidence>
<dbReference type="Proteomes" id="UP000260795">
    <property type="component" value="Unassembled WGS sequence"/>
</dbReference>
<keyword evidence="1" id="KW-0175">Coiled coil</keyword>